<gene>
    <name evidence="1" type="ORF">A5U30_004218</name>
</gene>
<accession>A0A828PEL3</accession>
<sequence length="72" mass="8360">MEIRQRIKISDNASVVICNQNLDAIVRDGNDLYFHYPTHCIVATFETEESLKNAMEQTGFQKETVIRKDNWA</sequence>
<name>A0A828PEL3_ECOLX</name>
<dbReference type="AlphaFoldDB" id="A0A828PEL3"/>
<comment type="caution">
    <text evidence="1">The sequence shown here is derived from an EMBL/GenBank/DDBJ whole genome shotgun (WGS) entry which is preliminary data.</text>
</comment>
<reference evidence="1 2" key="1">
    <citation type="submission" date="2020-02" db="EMBL/GenBank/DDBJ databases">
        <authorList>
            <consortium name="PulseNet: The National Subtyping Network for Foodborne Disease Surveillance"/>
            <person name="Tarr C.L."/>
            <person name="Trees E."/>
            <person name="Katz L.S."/>
            <person name="Carleton-Romer H.A."/>
            <person name="Stroika S."/>
            <person name="Kucerova Z."/>
            <person name="Roache K.F."/>
            <person name="Sabol A.L."/>
            <person name="Besser J."/>
            <person name="Gerner-Smidt P."/>
        </authorList>
    </citation>
    <scope>NUCLEOTIDE SEQUENCE [LARGE SCALE GENOMIC DNA]</scope>
    <source>
        <strain evidence="1 2">PNUSAE002719</strain>
    </source>
</reference>
<proteinExistence type="predicted"/>
<dbReference type="EMBL" id="AATLZG010000033">
    <property type="protein sequence ID" value="EFM8156509.1"/>
    <property type="molecule type" value="Genomic_DNA"/>
</dbReference>
<evidence type="ECO:0000313" key="2">
    <source>
        <dbReference type="Proteomes" id="UP000555763"/>
    </source>
</evidence>
<protein>
    <submittedName>
        <fullName evidence="1">Uncharacterized protein</fullName>
    </submittedName>
</protein>
<organism evidence="1 2">
    <name type="scientific">Escherichia coli</name>
    <dbReference type="NCBI Taxonomy" id="562"/>
    <lineage>
        <taxon>Bacteria</taxon>
        <taxon>Pseudomonadati</taxon>
        <taxon>Pseudomonadota</taxon>
        <taxon>Gammaproteobacteria</taxon>
        <taxon>Enterobacterales</taxon>
        <taxon>Enterobacteriaceae</taxon>
        <taxon>Escherichia</taxon>
    </lineage>
</organism>
<dbReference type="Proteomes" id="UP000555763">
    <property type="component" value="Unassembled WGS sequence"/>
</dbReference>
<evidence type="ECO:0000313" key="1">
    <source>
        <dbReference type="EMBL" id="EFM8156509.1"/>
    </source>
</evidence>
<dbReference type="RefSeq" id="WP_332393376.1">
    <property type="nucleotide sequence ID" value="NZ_JAVDDE010000074.1"/>
</dbReference>